<dbReference type="GO" id="GO:0045892">
    <property type="term" value="P:negative regulation of DNA-templated transcription"/>
    <property type="evidence" value="ECO:0007669"/>
    <property type="project" value="InterPro"/>
</dbReference>
<feature type="domain" description="HTH marR-type" evidence="4">
    <location>
        <begin position="18"/>
        <end position="150"/>
    </location>
</feature>
<keyword evidence="1" id="KW-0805">Transcription regulation</keyword>
<dbReference type="SUPFAM" id="SSF46785">
    <property type="entry name" value="Winged helix' DNA-binding domain"/>
    <property type="match status" value="1"/>
</dbReference>
<dbReference type="PROSITE" id="PS01117">
    <property type="entry name" value="HTH_MARR_1"/>
    <property type="match status" value="1"/>
</dbReference>
<evidence type="ECO:0000256" key="2">
    <source>
        <dbReference type="ARBA" id="ARBA00023125"/>
    </source>
</evidence>
<dbReference type="NCBIfam" id="TIGR02337">
    <property type="entry name" value="HpaR"/>
    <property type="match status" value="1"/>
</dbReference>
<dbReference type="InterPro" id="IPR023187">
    <property type="entry name" value="Tscrpt_reg_MarR-type_CS"/>
</dbReference>
<comment type="caution">
    <text evidence="5">The sequence shown here is derived from an EMBL/GenBank/DDBJ whole genome shotgun (WGS) entry which is preliminary data.</text>
</comment>
<dbReference type="PANTHER" id="PTHR33164">
    <property type="entry name" value="TRANSCRIPTIONAL REGULATOR, MARR FAMILY"/>
    <property type="match status" value="1"/>
</dbReference>
<evidence type="ECO:0000313" key="5">
    <source>
        <dbReference type="EMBL" id="HFG19952.1"/>
    </source>
</evidence>
<dbReference type="GO" id="GO:0003677">
    <property type="term" value="F:DNA binding"/>
    <property type="evidence" value="ECO:0007669"/>
    <property type="project" value="UniProtKB-KW"/>
</dbReference>
<accession>A0A7C3DPT9</accession>
<dbReference type="AlphaFoldDB" id="A0A7C3DPT9"/>
<keyword evidence="3" id="KW-0804">Transcription</keyword>
<dbReference type="SMART" id="SM00347">
    <property type="entry name" value="HTH_MARR"/>
    <property type="match status" value="1"/>
</dbReference>
<dbReference type="Gene3D" id="1.10.10.10">
    <property type="entry name" value="Winged helix-like DNA-binding domain superfamily/Winged helix DNA-binding domain"/>
    <property type="match status" value="1"/>
</dbReference>
<organism evidence="5">
    <name type="scientific">Meiothermus ruber</name>
    <dbReference type="NCBI Taxonomy" id="277"/>
    <lineage>
        <taxon>Bacteria</taxon>
        <taxon>Thermotogati</taxon>
        <taxon>Deinococcota</taxon>
        <taxon>Deinococci</taxon>
        <taxon>Thermales</taxon>
        <taxon>Thermaceae</taxon>
        <taxon>Meiothermus</taxon>
    </lineage>
</organism>
<dbReference type="GO" id="GO:0003700">
    <property type="term" value="F:DNA-binding transcription factor activity"/>
    <property type="evidence" value="ECO:0007669"/>
    <property type="project" value="InterPro"/>
</dbReference>
<dbReference type="InterPro" id="IPR036390">
    <property type="entry name" value="WH_DNA-bd_sf"/>
</dbReference>
<dbReference type="InterPro" id="IPR000835">
    <property type="entry name" value="HTH_MarR-typ"/>
</dbReference>
<dbReference type="InterPro" id="IPR012712">
    <property type="entry name" value="HpaR/FarR"/>
</dbReference>
<evidence type="ECO:0000256" key="3">
    <source>
        <dbReference type="ARBA" id="ARBA00023163"/>
    </source>
</evidence>
<keyword evidence="2" id="KW-0238">DNA-binding</keyword>
<sequence>MSLPAPKDPSNRLLRDLTHSLPMALLRTREAVVQRFRTVLSRHGLTEQQWRILRALDGHEGLEISQLAEQCRILLPSMTGILRRMEQRGLVRRYANQADGRSIRVRLTETAQALVEEIKPEVVGVYAEIERILGKRKLEQLYALLEELEAGLLEGKDTTQRRELD</sequence>
<dbReference type="EMBL" id="DSWI01000011">
    <property type="protein sequence ID" value="HFG19952.1"/>
    <property type="molecule type" value="Genomic_DNA"/>
</dbReference>
<dbReference type="PROSITE" id="PS50995">
    <property type="entry name" value="HTH_MARR_2"/>
    <property type="match status" value="1"/>
</dbReference>
<dbReference type="InterPro" id="IPR039422">
    <property type="entry name" value="MarR/SlyA-like"/>
</dbReference>
<evidence type="ECO:0000259" key="4">
    <source>
        <dbReference type="PROSITE" id="PS50995"/>
    </source>
</evidence>
<dbReference type="PANTHER" id="PTHR33164:SF13">
    <property type="entry name" value="4-HYDROXYPHENYLACETATE CATABOLISM PROTEIN"/>
    <property type="match status" value="1"/>
</dbReference>
<dbReference type="PRINTS" id="PR00598">
    <property type="entry name" value="HTHMARR"/>
</dbReference>
<dbReference type="Pfam" id="PF01047">
    <property type="entry name" value="MarR"/>
    <property type="match status" value="1"/>
</dbReference>
<gene>
    <name evidence="5" type="primary">hpaR</name>
    <name evidence="5" type="ORF">ENS82_04415</name>
</gene>
<dbReference type="GO" id="GO:0006950">
    <property type="term" value="P:response to stress"/>
    <property type="evidence" value="ECO:0007669"/>
    <property type="project" value="TreeGrafter"/>
</dbReference>
<protein>
    <submittedName>
        <fullName evidence="5">Homoprotocatechuate degradation operon regulator HpaR</fullName>
    </submittedName>
</protein>
<dbReference type="InterPro" id="IPR036388">
    <property type="entry name" value="WH-like_DNA-bd_sf"/>
</dbReference>
<dbReference type="RefSeq" id="WP_409654658.1">
    <property type="nucleotide sequence ID" value="NZ_JBKBUW010000006.1"/>
</dbReference>
<proteinExistence type="predicted"/>
<reference evidence="5" key="1">
    <citation type="journal article" date="2020" name="mSystems">
        <title>Genome- and Community-Level Interaction Insights into Carbon Utilization and Element Cycling Functions of Hydrothermarchaeota in Hydrothermal Sediment.</title>
        <authorList>
            <person name="Zhou Z."/>
            <person name="Liu Y."/>
            <person name="Xu W."/>
            <person name="Pan J."/>
            <person name="Luo Z.H."/>
            <person name="Li M."/>
        </authorList>
    </citation>
    <scope>NUCLEOTIDE SEQUENCE [LARGE SCALE GENOMIC DNA]</scope>
    <source>
        <strain evidence="5">SpSt-524</strain>
    </source>
</reference>
<name>A0A7C3DPT9_MEIRU</name>
<evidence type="ECO:0000256" key="1">
    <source>
        <dbReference type="ARBA" id="ARBA00023015"/>
    </source>
</evidence>